<reference evidence="4 5" key="3">
    <citation type="submission" date="2008-05" db="EMBL/GenBank/DDBJ databases">
        <authorList>
            <person name="Fulton L."/>
            <person name="Clifton S."/>
            <person name="Fulton B."/>
            <person name="Xu J."/>
            <person name="Minx P."/>
            <person name="Pepin K.H."/>
            <person name="Johnson M."/>
            <person name="Thiruvilangam P."/>
            <person name="Bhonagiri V."/>
            <person name="Nash W.E."/>
            <person name="Mardis E.R."/>
            <person name="Wilson R.K."/>
        </authorList>
    </citation>
    <scope>NUCLEOTIDE SEQUENCE [LARGE SCALE GENOMIC DNA]</scope>
    <source>
        <strain evidence="4 5">ATCC 25827</strain>
    </source>
</reference>
<feature type="domain" description="HTH deoR-type" evidence="3">
    <location>
        <begin position="11"/>
        <end position="67"/>
    </location>
</feature>
<comment type="caution">
    <text evidence="4">The sequence shown here is derived from an EMBL/GenBank/DDBJ whole genome shotgun (WGS) entry which is preliminary data.</text>
</comment>
<name>A0AA87CVT4_PROST</name>
<dbReference type="AlphaFoldDB" id="A0AA87CVT4"/>
<evidence type="ECO:0000256" key="2">
    <source>
        <dbReference type="ARBA" id="ARBA00023163"/>
    </source>
</evidence>
<evidence type="ECO:0000313" key="5">
    <source>
        <dbReference type="Proteomes" id="UP000004506"/>
    </source>
</evidence>
<proteinExistence type="predicted"/>
<dbReference type="Gene3D" id="1.10.10.10">
    <property type="entry name" value="Winged helix-like DNA-binding domain superfamily/Winged helix DNA-binding domain"/>
    <property type="match status" value="1"/>
</dbReference>
<dbReference type="Pfam" id="PF08279">
    <property type="entry name" value="HTH_11"/>
    <property type="match status" value="1"/>
</dbReference>
<evidence type="ECO:0000313" key="4">
    <source>
        <dbReference type="EMBL" id="EDU60948.1"/>
    </source>
</evidence>
<dbReference type="GO" id="GO:0003700">
    <property type="term" value="F:DNA-binding transcription factor activity"/>
    <property type="evidence" value="ECO:0007669"/>
    <property type="project" value="InterPro"/>
</dbReference>
<dbReference type="InterPro" id="IPR001034">
    <property type="entry name" value="DeoR_HTH"/>
</dbReference>
<protein>
    <submittedName>
        <fullName evidence="4">HTH domain protein</fullName>
    </submittedName>
</protein>
<evidence type="ECO:0000256" key="1">
    <source>
        <dbReference type="ARBA" id="ARBA00023015"/>
    </source>
</evidence>
<reference evidence="5" key="2">
    <citation type="submission" date="2008-04" db="EMBL/GenBank/DDBJ databases">
        <title>Draft genome sequence of Providencia stuartii(ATCC 25827).</title>
        <authorList>
            <person name="Sudarsanam P."/>
            <person name="Ley R."/>
            <person name="Guruge J."/>
            <person name="Turnbaugh P.J."/>
            <person name="Mahowald M."/>
            <person name="Liep D."/>
            <person name="Gordon J."/>
        </authorList>
    </citation>
    <scope>NUCLEOTIDE SEQUENCE [LARGE SCALE GENOMIC DNA]</scope>
    <source>
        <strain evidence="5">ATCC 25827</strain>
    </source>
</reference>
<accession>A0AA87CVT4</accession>
<dbReference type="Proteomes" id="UP000004506">
    <property type="component" value="Unassembled WGS sequence"/>
</dbReference>
<dbReference type="InterPro" id="IPR036388">
    <property type="entry name" value="WH-like_DNA-bd_sf"/>
</dbReference>
<organism evidence="4 5">
    <name type="scientific">Providencia stuartii ATCC 25827</name>
    <dbReference type="NCBI Taxonomy" id="471874"/>
    <lineage>
        <taxon>Bacteria</taxon>
        <taxon>Pseudomonadati</taxon>
        <taxon>Pseudomonadota</taxon>
        <taxon>Gammaproteobacteria</taxon>
        <taxon>Enterobacterales</taxon>
        <taxon>Morganellaceae</taxon>
        <taxon>Providencia</taxon>
    </lineage>
</organism>
<dbReference type="PROSITE" id="PS51000">
    <property type="entry name" value="HTH_DEOR_2"/>
    <property type="match status" value="1"/>
</dbReference>
<dbReference type="RefSeq" id="WP_004917285.1">
    <property type="nucleotide sequence ID" value="NZ_DS607662.1"/>
</dbReference>
<keyword evidence="1" id="KW-0805">Transcription regulation</keyword>
<keyword evidence="2" id="KW-0804">Transcription</keyword>
<dbReference type="PROSITE" id="PS52050">
    <property type="entry name" value="WYL"/>
    <property type="match status" value="1"/>
</dbReference>
<gene>
    <name evidence="4" type="ORF">PROSTU_00929</name>
</gene>
<sequence>MKKQDTRHDRLAMRLSLIISRLLAGETLSLRALANEFGVSERTIQRDLHERLSHLDLVSNEAGYCLSSTLTVWRTPDLFSFLQKVGLASYFPGLTRKTVNHLVQSDLHFPCFMLSPFETEFSSCDGECFYQLIQAITQHFIVQVKQKEGIYLHLEPYRLALYERAWYLIGYASPYVRVIPLHHIQSVHITEIPFRRRKEICRLSSTPEFISALPHFEFIQHVINQINHFSH</sequence>
<reference evidence="5" key="1">
    <citation type="submission" date="2008-04" db="EMBL/GenBank/DDBJ databases">
        <title>Draft genome sequence of Providencia stuartii (ATCC 25827).</title>
        <authorList>
            <person name="Sudarsanam P."/>
            <person name="Ley R."/>
            <person name="Guruge J."/>
            <person name="Turnbaugh P.J."/>
            <person name="Mahowald M."/>
            <person name="Liep D."/>
            <person name="Gordon J."/>
        </authorList>
    </citation>
    <scope>NUCLEOTIDE SEQUENCE [LARGE SCALE GENOMIC DNA]</scope>
    <source>
        <strain evidence="5">ATCC 25827</strain>
    </source>
</reference>
<dbReference type="EMBL" id="ABJD02000085">
    <property type="protein sequence ID" value="EDU60948.1"/>
    <property type="molecule type" value="Genomic_DNA"/>
</dbReference>
<dbReference type="InterPro" id="IPR013196">
    <property type="entry name" value="HTH_11"/>
</dbReference>
<evidence type="ECO:0000259" key="3">
    <source>
        <dbReference type="PROSITE" id="PS51000"/>
    </source>
</evidence>